<evidence type="ECO:0000313" key="2">
    <source>
        <dbReference type="Proteomes" id="UP000249016"/>
    </source>
</evidence>
<sequence length="507" mass="56137">MKQLTIIALLFCLMTLSSCEKYLDINRDPSNPQIAEGYVLLPPMLAQMAFGEQFDSRFIGKYIQNWGEATANNTWDRMGYDAGSDNAGLIWRVHYWNLGQNVQLVLNDAAAKQKWDYSGAAKAMFAWSWQTTTDYHGEIILKEAFEPNRYVFDYDTQEEVYAYVQKLANDALTDLNRTDGNVSQASLARGDLVYAGDRSKWIKFVYGVLARNANHISNKAAYKPDVVIDYCNKSLASNADNFNVPFTAGGNSALANFFGPTRSNLGTYRQTDFLVSLLDGRVFNGVADPRLPILATASPDGVYRGVLPTQGDPNNVNGNTKRIPTLWGELPNLVVAGTTPGKYVYKDGVPLPILTYSEIQFIKAEAAFIKGDKAMALAAYQAGIGAALDFAGVAAADKAKFLASAAVAQSASDLKISDIMLQKYLSLVGHGVIESWVDLRRYHYDPSVYTGFTPPSGTQLFPDNNGKLAYRVRPRYNSEYVWNRASLDKYGGNALDYHTVEPWFSQK</sequence>
<gene>
    <name evidence="1" type="ORF">HMF3257_34215</name>
</gene>
<accession>A0A327NTY1</accession>
<dbReference type="EMBL" id="QLII01000001">
    <property type="protein sequence ID" value="RAI77909.1"/>
    <property type="molecule type" value="Genomic_DNA"/>
</dbReference>
<dbReference type="PROSITE" id="PS51257">
    <property type="entry name" value="PROKAR_LIPOPROTEIN"/>
    <property type="match status" value="1"/>
</dbReference>
<evidence type="ECO:0000313" key="1">
    <source>
        <dbReference type="EMBL" id="RAI77909.1"/>
    </source>
</evidence>
<proteinExistence type="predicted"/>
<protein>
    <submittedName>
        <fullName evidence="1">SusD/RagB family nutrient-binding outer membrane lipoprotein</fullName>
    </submittedName>
</protein>
<dbReference type="InterPro" id="IPR041662">
    <property type="entry name" value="SusD-like_2"/>
</dbReference>
<keyword evidence="2" id="KW-1185">Reference proteome</keyword>
<dbReference type="RefSeq" id="WP_111349044.1">
    <property type="nucleotide sequence ID" value="NZ_QLII01000001.1"/>
</dbReference>
<keyword evidence="1" id="KW-0449">Lipoprotein</keyword>
<dbReference type="Proteomes" id="UP000249016">
    <property type="component" value="Unassembled WGS sequence"/>
</dbReference>
<dbReference type="Pfam" id="PF12771">
    <property type="entry name" value="SusD-like_2"/>
    <property type="match status" value="1"/>
</dbReference>
<comment type="caution">
    <text evidence="1">The sequence shown here is derived from an EMBL/GenBank/DDBJ whole genome shotgun (WGS) entry which is preliminary data.</text>
</comment>
<name>A0A327NTY1_9BACT</name>
<dbReference type="Gene3D" id="1.25.40.390">
    <property type="match status" value="1"/>
</dbReference>
<dbReference type="AlphaFoldDB" id="A0A327NTY1"/>
<dbReference type="OrthoDB" id="622163at2"/>
<dbReference type="InterPro" id="IPR011990">
    <property type="entry name" value="TPR-like_helical_dom_sf"/>
</dbReference>
<reference evidence="1 2" key="1">
    <citation type="submission" date="2018-06" db="EMBL/GenBank/DDBJ databases">
        <title>Spirosoma sp. HMF3257 Genome sequencing and assembly.</title>
        <authorList>
            <person name="Kang H."/>
            <person name="Cha I."/>
            <person name="Kim H."/>
            <person name="Kang J."/>
            <person name="Joh K."/>
        </authorList>
    </citation>
    <scope>NUCLEOTIDE SEQUENCE [LARGE SCALE GENOMIC DNA]</scope>
    <source>
        <strain evidence="1 2">HMF3257</strain>
    </source>
</reference>
<dbReference type="SUPFAM" id="SSF48452">
    <property type="entry name" value="TPR-like"/>
    <property type="match status" value="1"/>
</dbReference>
<organism evidence="1 2">
    <name type="scientific">Spirosoma telluris</name>
    <dbReference type="NCBI Taxonomy" id="2183553"/>
    <lineage>
        <taxon>Bacteria</taxon>
        <taxon>Pseudomonadati</taxon>
        <taxon>Bacteroidota</taxon>
        <taxon>Cytophagia</taxon>
        <taxon>Cytophagales</taxon>
        <taxon>Cytophagaceae</taxon>
        <taxon>Spirosoma</taxon>
    </lineage>
</organism>